<comment type="caution">
    <text evidence="6">The sequence shown here is derived from an EMBL/GenBank/DDBJ whole genome shotgun (WGS) entry which is preliminary data.</text>
</comment>
<name>A0ABU6GG25_9BACL</name>
<dbReference type="Proteomes" id="UP001338137">
    <property type="component" value="Unassembled WGS sequence"/>
</dbReference>
<evidence type="ECO:0000256" key="1">
    <source>
        <dbReference type="ARBA" id="ARBA00022485"/>
    </source>
</evidence>
<dbReference type="PANTHER" id="PTHR43498">
    <property type="entry name" value="FERREDOXIN:COB-COM HETERODISULFIDE REDUCTASE SUBUNIT A"/>
    <property type="match status" value="1"/>
</dbReference>
<evidence type="ECO:0000313" key="6">
    <source>
        <dbReference type="EMBL" id="MEC0232559.1"/>
    </source>
</evidence>
<dbReference type="EMBL" id="JARLKY010000134">
    <property type="protein sequence ID" value="MEC0232559.1"/>
    <property type="molecule type" value="Genomic_DNA"/>
</dbReference>
<dbReference type="Gene3D" id="3.50.50.60">
    <property type="entry name" value="FAD/NAD(P)-binding domain"/>
    <property type="match status" value="1"/>
</dbReference>
<evidence type="ECO:0000256" key="5">
    <source>
        <dbReference type="ARBA" id="ARBA00023014"/>
    </source>
</evidence>
<keyword evidence="7" id="KW-1185">Reference proteome</keyword>
<sequence>MTNQRISTIEVDVVVVGAGPAGIHAALAAGRGGAKTVIIERYGFAGGMSTAALVYPWMTFHTTEGKQVIKGTPQEMIERLMAINASPGHVRDTCGFVHTITPYHPEVYKVLAVEMLREAGVRMLFHSFVDSVEVTDDHIQSVTLTSKSGRIELKAKVFVDTTGDADLAYLSGAPCLQGREGDHLTQPMTMKFRMRGVDLDKVKSYILQHPDEFYRKTPIAELPDLYLSAVQGFYKHWKEADLPIKRDQVLFFSGPEEDEVLVNMTRIQGLDGTNVEDLTLAEELGRKQVLMVAEFMTKSLPGFEKASISQVGAQIGIRESRRIEGQYTLEMGDVVEGKRFSDVIARSGYPIDVHAPSDNGVIVSWVGGDGAYDIPYRCLLPKKIDNLLVGGRCISTSHEALGTTRLSPSCMATGQAAGTAAAIAVMHKLTPQDVPISLLQEKLQEQGAILFGDVRDGQHD</sequence>
<dbReference type="SUPFAM" id="SSF51905">
    <property type="entry name" value="FAD/NAD(P)-binding domain"/>
    <property type="match status" value="1"/>
</dbReference>
<keyword evidence="3" id="KW-0560">Oxidoreductase</keyword>
<proteinExistence type="predicted"/>
<evidence type="ECO:0000256" key="4">
    <source>
        <dbReference type="ARBA" id="ARBA00023004"/>
    </source>
</evidence>
<keyword evidence="1" id="KW-0004">4Fe-4S</keyword>
<evidence type="ECO:0000313" key="7">
    <source>
        <dbReference type="Proteomes" id="UP001338137"/>
    </source>
</evidence>
<evidence type="ECO:0000256" key="2">
    <source>
        <dbReference type="ARBA" id="ARBA00022723"/>
    </source>
</evidence>
<dbReference type="PANTHER" id="PTHR43498:SF1">
    <property type="entry name" value="COB--COM HETERODISULFIDE REDUCTASE IRON-SULFUR SUBUNIT A"/>
    <property type="match status" value="1"/>
</dbReference>
<protein>
    <submittedName>
        <fullName evidence="6">FAD-dependent oxidoreductase</fullName>
    </submittedName>
</protein>
<keyword evidence="5" id="KW-0411">Iron-sulfur</keyword>
<reference evidence="6 7" key="1">
    <citation type="submission" date="2023-03" db="EMBL/GenBank/DDBJ databases">
        <title>Bacillus Genome Sequencing.</title>
        <authorList>
            <person name="Dunlap C."/>
        </authorList>
    </citation>
    <scope>NUCLEOTIDE SEQUENCE [LARGE SCALE GENOMIC DNA]</scope>
    <source>
        <strain evidence="6 7">BD-533</strain>
    </source>
</reference>
<gene>
    <name evidence="6" type="ORF">P4I72_36205</name>
</gene>
<accession>A0ABU6GG25</accession>
<keyword evidence="4" id="KW-0408">Iron</keyword>
<evidence type="ECO:0000256" key="3">
    <source>
        <dbReference type="ARBA" id="ARBA00023002"/>
    </source>
</evidence>
<dbReference type="InterPro" id="IPR036188">
    <property type="entry name" value="FAD/NAD-bd_sf"/>
</dbReference>
<dbReference type="InterPro" id="IPR039650">
    <property type="entry name" value="HdrA-like"/>
</dbReference>
<dbReference type="RefSeq" id="WP_326076761.1">
    <property type="nucleotide sequence ID" value="NZ_JARLKY010000134.1"/>
</dbReference>
<keyword evidence="2" id="KW-0479">Metal-binding</keyword>
<dbReference type="Pfam" id="PF12831">
    <property type="entry name" value="FAD_oxidored"/>
    <property type="match status" value="1"/>
</dbReference>
<organism evidence="6 7">
    <name type="scientific">Paenibacillus alba</name>
    <dbReference type="NCBI Taxonomy" id="1197127"/>
    <lineage>
        <taxon>Bacteria</taxon>
        <taxon>Bacillati</taxon>
        <taxon>Bacillota</taxon>
        <taxon>Bacilli</taxon>
        <taxon>Bacillales</taxon>
        <taxon>Paenibacillaceae</taxon>
        <taxon>Paenibacillus</taxon>
    </lineage>
</organism>